<feature type="transmembrane region" description="Helical" evidence="19">
    <location>
        <begin position="243"/>
        <end position="261"/>
    </location>
</feature>
<evidence type="ECO:0000256" key="14">
    <source>
        <dbReference type="ARBA" id="ARBA00023098"/>
    </source>
</evidence>
<dbReference type="GO" id="GO:0005886">
    <property type="term" value="C:plasma membrane"/>
    <property type="evidence" value="ECO:0007669"/>
    <property type="project" value="UniProtKB-SubCell"/>
</dbReference>
<dbReference type="OrthoDB" id="9799199at2"/>
<dbReference type="KEGG" id="faa:HMPREF0389_00111"/>
<evidence type="ECO:0000256" key="6">
    <source>
        <dbReference type="ARBA" id="ARBA00012487"/>
    </source>
</evidence>
<dbReference type="Pfam" id="PF01148">
    <property type="entry name" value="CTP_transf_1"/>
    <property type="match status" value="1"/>
</dbReference>
<comment type="similarity">
    <text evidence="5 18">Belongs to the CDS family.</text>
</comment>
<feature type="transmembrane region" description="Helical" evidence="19">
    <location>
        <begin position="6"/>
        <end position="31"/>
    </location>
</feature>
<keyword evidence="12 18" id="KW-0548">Nucleotidyltransferase</keyword>
<evidence type="ECO:0000256" key="13">
    <source>
        <dbReference type="ARBA" id="ARBA00022989"/>
    </source>
</evidence>
<evidence type="ECO:0000256" key="4">
    <source>
        <dbReference type="ARBA" id="ARBA00005189"/>
    </source>
</evidence>
<evidence type="ECO:0000256" key="5">
    <source>
        <dbReference type="ARBA" id="ARBA00010185"/>
    </source>
</evidence>
<dbReference type="EMBL" id="CP002390">
    <property type="protein sequence ID" value="EFE28197.1"/>
    <property type="molecule type" value="Genomic_DNA"/>
</dbReference>
<comment type="catalytic activity">
    <reaction evidence="1 18">
        <text>a 1,2-diacyl-sn-glycero-3-phosphate + CTP + H(+) = a CDP-1,2-diacyl-sn-glycerol + diphosphate</text>
        <dbReference type="Rhea" id="RHEA:16229"/>
        <dbReference type="ChEBI" id="CHEBI:15378"/>
        <dbReference type="ChEBI" id="CHEBI:33019"/>
        <dbReference type="ChEBI" id="CHEBI:37563"/>
        <dbReference type="ChEBI" id="CHEBI:58332"/>
        <dbReference type="ChEBI" id="CHEBI:58608"/>
        <dbReference type="EC" id="2.7.7.41"/>
    </reaction>
</comment>
<organism evidence="20 21">
    <name type="scientific">Filifactor alocis (strain ATCC 35896 / CCUG 47790 / D40 B5)</name>
    <name type="common">Fusobacterium alocis</name>
    <dbReference type="NCBI Taxonomy" id="546269"/>
    <lineage>
        <taxon>Bacteria</taxon>
        <taxon>Bacillati</taxon>
        <taxon>Bacillota</taxon>
        <taxon>Clostridia</taxon>
        <taxon>Peptostreptococcales</taxon>
        <taxon>Filifactoraceae</taxon>
        <taxon>Filifactor</taxon>
    </lineage>
</organism>
<feature type="transmembrane region" description="Helical" evidence="19">
    <location>
        <begin position="102"/>
        <end position="120"/>
    </location>
</feature>
<dbReference type="RefSeq" id="WP_014262181.1">
    <property type="nucleotide sequence ID" value="NC_016630.1"/>
</dbReference>
<dbReference type="GO" id="GO:0004605">
    <property type="term" value="F:phosphatidate cytidylyltransferase activity"/>
    <property type="evidence" value="ECO:0007669"/>
    <property type="project" value="UniProtKB-EC"/>
</dbReference>
<accession>D6GRA6</accession>
<evidence type="ECO:0000256" key="9">
    <source>
        <dbReference type="ARBA" id="ARBA00022516"/>
    </source>
</evidence>
<evidence type="ECO:0000256" key="3">
    <source>
        <dbReference type="ARBA" id="ARBA00005119"/>
    </source>
</evidence>
<dbReference type="Proteomes" id="UP000007468">
    <property type="component" value="Chromosome"/>
</dbReference>
<evidence type="ECO:0000256" key="2">
    <source>
        <dbReference type="ARBA" id="ARBA00004651"/>
    </source>
</evidence>
<dbReference type="eggNOG" id="COG4589">
    <property type="taxonomic scope" value="Bacteria"/>
</dbReference>
<evidence type="ECO:0000256" key="18">
    <source>
        <dbReference type="RuleBase" id="RU003938"/>
    </source>
</evidence>
<dbReference type="EC" id="2.7.7.41" evidence="6 18"/>
<dbReference type="STRING" id="546269.HMPREF0389_00111"/>
<evidence type="ECO:0000256" key="16">
    <source>
        <dbReference type="ARBA" id="ARBA00023209"/>
    </source>
</evidence>
<evidence type="ECO:0000313" key="21">
    <source>
        <dbReference type="Proteomes" id="UP000007468"/>
    </source>
</evidence>
<proteinExistence type="inferred from homology"/>
<evidence type="ECO:0000256" key="19">
    <source>
        <dbReference type="SAM" id="Phobius"/>
    </source>
</evidence>
<reference evidence="21" key="1">
    <citation type="submission" date="2010-12" db="EMBL/GenBank/DDBJ databases">
        <title>The genome sequence of Filifactor alocis strain ATCC 35896.</title>
        <authorList>
            <consortium name="The Broad Institute Genome Sequencing Platform"/>
            <person name="Ward D."/>
            <person name="Earl A."/>
            <person name="Feldgarden M."/>
            <person name="Young S.K."/>
            <person name="Gargeya S."/>
            <person name="Zeng Q."/>
            <person name="Alvarado L."/>
            <person name="Berlin A."/>
            <person name="Bochicchio J."/>
            <person name="Chapman S.B."/>
            <person name="Chen Z."/>
            <person name="Freedman E."/>
            <person name="Gellesch M."/>
            <person name="Goldberg J."/>
            <person name="Griggs A."/>
            <person name="Gujja S."/>
            <person name="Heilman E."/>
            <person name="Heiman D."/>
            <person name="Howarth C."/>
            <person name="Mehta T."/>
            <person name="Neiman D."/>
            <person name="Pearson M."/>
            <person name="Roberts A."/>
            <person name="Saif S."/>
            <person name="Shea T."/>
            <person name="Shenoy N."/>
            <person name="Sisk P."/>
            <person name="Stolte C."/>
            <person name="Sykes S."/>
            <person name="White J."/>
            <person name="Yandava C."/>
            <person name="Izard J."/>
            <person name="Blanton J.M."/>
            <person name="Baranova O.V."/>
            <person name="Tanner A.C."/>
            <person name="Dewhirst F.E."/>
            <person name="Haas B."/>
            <person name="Nusbaum C."/>
            <person name="Birren B."/>
        </authorList>
    </citation>
    <scope>NUCLEOTIDE SEQUENCE [LARGE SCALE GENOMIC DNA]</scope>
    <source>
        <strain evidence="21">ATCC 35896 / D40 B5</strain>
    </source>
</reference>
<evidence type="ECO:0000256" key="15">
    <source>
        <dbReference type="ARBA" id="ARBA00023136"/>
    </source>
</evidence>
<dbReference type="PATRIC" id="fig|546269.5.peg.550"/>
<protein>
    <recommendedName>
        <fullName evidence="7 18">Phosphatidate cytidylyltransferase</fullName>
        <ecNumber evidence="6 18">2.7.7.41</ecNumber>
    </recommendedName>
</protein>
<dbReference type="InterPro" id="IPR000374">
    <property type="entry name" value="PC_trans"/>
</dbReference>
<evidence type="ECO:0000256" key="1">
    <source>
        <dbReference type="ARBA" id="ARBA00001698"/>
    </source>
</evidence>
<feature type="transmembrane region" description="Helical" evidence="19">
    <location>
        <begin position="126"/>
        <end position="146"/>
    </location>
</feature>
<feature type="transmembrane region" description="Helical" evidence="19">
    <location>
        <begin position="76"/>
        <end position="93"/>
    </location>
</feature>
<keyword evidence="21" id="KW-1185">Reference proteome</keyword>
<keyword evidence="14" id="KW-0443">Lipid metabolism</keyword>
<feature type="transmembrane region" description="Helical" evidence="19">
    <location>
        <begin position="166"/>
        <end position="186"/>
    </location>
</feature>
<gene>
    <name evidence="20" type="primary">cdsA</name>
    <name evidence="20" type="ordered locus">HMPREF0389_00111</name>
</gene>
<keyword evidence="15 19" id="KW-0472">Membrane</keyword>
<comment type="pathway">
    <text evidence="4">Lipid metabolism.</text>
</comment>
<keyword evidence="16" id="KW-0594">Phospholipid biosynthesis</keyword>
<dbReference type="PROSITE" id="PS01315">
    <property type="entry name" value="CDS"/>
    <property type="match status" value="1"/>
</dbReference>
<keyword evidence="17" id="KW-1208">Phospholipid metabolism</keyword>
<comment type="pathway">
    <text evidence="3 18">Phospholipid metabolism; CDP-diacylglycerol biosynthesis; CDP-diacylglycerol from sn-glycerol 3-phosphate: step 3/3.</text>
</comment>
<keyword evidence="10 18" id="KW-0808">Transferase</keyword>
<name>D6GRA6_FILAD</name>
<keyword evidence="8" id="KW-1003">Cell membrane</keyword>
<evidence type="ECO:0000256" key="12">
    <source>
        <dbReference type="ARBA" id="ARBA00022695"/>
    </source>
</evidence>
<dbReference type="PANTHER" id="PTHR46382:SF1">
    <property type="entry name" value="PHOSPHATIDATE CYTIDYLYLTRANSFERASE"/>
    <property type="match status" value="1"/>
</dbReference>
<evidence type="ECO:0000256" key="11">
    <source>
        <dbReference type="ARBA" id="ARBA00022692"/>
    </source>
</evidence>
<evidence type="ECO:0000256" key="17">
    <source>
        <dbReference type="ARBA" id="ARBA00023264"/>
    </source>
</evidence>
<feature type="transmembrane region" description="Helical" evidence="19">
    <location>
        <begin position="192"/>
        <end position="214"/>
    </location>
</feature>
<evidence type="ECO:0000313" key="20">
    <source>
        <dbReference type="EMBL" id="EFE28197.1"/>
    </source>
</evidence>
<comment type="subcellular location">
    <subcellularLocation>
        <location evidence="2">Cell membrane</location>
        <topology evidence="2">Multi-pass membrane protein</topology>
    </subcellularLocation>
</comment>
<dbReference type="UniPathway" id="UPA00557">
    <property type="reaction ID" value="UER00614"/>
</dbReference>
<dbReference type="GO" id="GO:0016024">
    <property type="term" value="P:CDP-diacylglycerol biosynthetic process"/>
    <property type="evidence" value="ECO:0007669"/>
    <property type="project" value="UniProtKB-UniPathway"/>
</dbReference>
<evidence type="ECO:0000256" key="7">
    <source>
        <dbReference type="ARBA" id="ARBA00019373"/>
    </source>
</evidence>
<evidence type="ECO:0000256" key="10">
    <source>
        <dbReference type="ARBA" id="ARBA00022679"/>
    </source>
</evidence>
<evidence type="ECO:0000256" key="8">
    <source>
        <dbReference type="ARBA" id="ARBA00022475"/>
    </source>
</evidence>
<dbReference type="AlphaFoldDB" id="D6GRA6"/>
<keyword evidence="13 19" id="KW-1133">Transmembrane helix</keyword>
<keyword evidence="9" id="KW-0444">Lipid biosynthesis</keyword>
<keyword evidence="11 18" id="KW-0812">Transmembrane</keyword>
<dbReference type="PANTHER" id="PTHR46382">
    <property type="entry name" value="PHOSPHATIDATE CYTIDYLYLTRANSFERASE"/>
    <property type="match status" value="1"/>
</dbReference>
<sequence length="262" mass="29794">MLVRLLSALVLIPFLLFSVHCGGIYLFIFLCGASLIGLYEMTRVFQKKGYRVLEKELYFFTFLTYILLFSKEEIGKNYNMIPFLFLTGAVYMIQKRFSVEELGLNILSYVYIPISLSYVFKVEQFTHSYVWFIFILAYATDTFAYFSGKLFGKHKLIPKISPNKTIEGAIGGIIGAVISCEIYLFYLGETKYVIPIIAVAIVGSILSQLGDLFASSIKRLFDVKDYGKLIPGHGGVLDRIDSVLFTAPFVYYAFVLIELFIK</sequence>